<accession>A0A0N4TZW9</accession>
<dbReference type="AlphaFoldDB" id="A0A0N4TZW9"/>
<dbReference type="Gene3D" id="3.30.470.20">
    <property type="entry name" value="ATP-grasp fold, B domain"/>
    <property type="match status" value="1"/>
</dbReference>
<dbReference type="STRING" id="6280.A0A0N4TZW9"/>
<evidence type="ECO:0000313" key="1">
    <source>
        <dbReference type="WBParaSite" id="BPAG_0001458901-mRNA-1"/>
    </source>
</evidence>
<dbReference type="SUPFAM" id="SSF56059">
    <property type="entry name" value="Glutathione synthetase ATP-binding domain-like"/>
    <property type="match status" value="1"/>
</dbReference>
<proteinExistence type="predicted"/>
<name>A0A0N4TZW9_BRUPA</name>
<protein>
    <submittedName>
        <fullName evidence="1">Uncharacterized protein</fullName>
    </submittedName>
</protein>
<dbReference type="WBParaSite" id="BPAG_0001458901-mRNA-1">
    <property type="protein sequence ID" value="BPAG_0001458901-mRNA-1"/>
    <property type="gene ID" value="BPAG_0001458901"/>
</dbReference>
<reference evidence="1" key="1">
    <citation type="submission" date="2017-02" db="UniProtKB">
        <authorList>
            <consortium name="WormBaseParasite"/>
        </authorList>
    </citation>
    <scope>IDENTIFICATION</scope>
</reference>
<sequence length="174" mass="19361">MYVLLTTLNSGIENSFSLIGPSNIEISLGEMTMLYNKILNDQTALFKDTSDCCTHTRRLANFPLFCACFKGNKYPIAKVATKLVVDYLLDEIRNNCVSTTPAAFKPVVDYVVISGTDCELSASMKSVGEVKKEKHTFVFKSVKIRMLNYVGVWTTCTSFCSNCSRTVMTIALMN</sequence>
<organism evidence="1">
    <name type="scientific">Brugia pahangi</name>
    <name type="common">Filarial nematode worm</name>
    <dbReference type="NCBI Taxonomy" id="6280"/>
    <lineage>
        <taxon>Eukaryota</taxon>
        <taxon>Metazoa</taxon>
        <taxon>Ecdysozoa</taxon>
        <taxon>Nematoda</taxon>
        <taxon>Chromadorea</taxon>
        <taxon>Rhabditida</taxon>
        <taxon>Spirurina</taxon>
        <taxon>Spiruromorpha</taxon>
        <taxon>Filarioidea</taxon>
        <taxon>Onchocercidae</taxon>
        <taxon>Brugia</taxon>
    </lineage>
</organism>